<dbReference type="AlphaFoldDB" id="A0A1C3EL97"/>
<dbReference type="EMBL" id="LYBM01000011">
    <property type="protein sequence ID" value="ODA34017.1"/>
    <property type="molecule type" value="Genomic_DNA"/>
</dbReference>
<dbReference type="Proteomes" id="UP000094936">
    <property type="component" value="Unassembled WGS sequence"/>
</dbReference>
<dbReference type="STRING" id="1080227.A8L45_08195"/>
<proteinExistence type="predicted"/>
<protein>
    <submittedName>
        <fullName evidence="1">Uncharacterized protein</fullName>
    </submittedName>
</protein>
<evidence type="ECO:0000313" key="1">
    <source>
        <dbReference type="EMBL" id="ODA34017.1"/>
    </source>
</evidence>
<comment type="caution">
    <text evidence="1">The sequence shown here is derived from an EMBL/GenBank/DDBJ whole genome shotgun (WGS) entry which is preliminary data.</text>
</comment>
<accession>A0A1C3EL97</accession>
<evidence type="ECO:0000313" key="2">
    <source>
        <dbReference type="Proteomes" id="UP000094936"/>
    </source>
</evidence>
<organism evidence="1 2">
    <name type="scientific">Veronia pacifica</name>
    <dbReference type="NCBI Taxonomy" id="1080227"/>
    <lineage>
        <taxon>Bacteria</taxon>
        <taxon>Pseudomonadati</taxon>
        <taxon>Pseudomonadota</taxon>
        <taxon>Gammaproteobacteria</taxon>
        <taxon>Vibrionales</taxon>
        <taxon>Vibrionaceae</taxon>
        <taxon>Veronia</taxon>
    </lineage>
</organism>
<name>A0A1C3EL97_9GAMM</name>
<dbReference type="InterPro" id="IPR014972">
    <property type="entry name" value="Phage_Mu_Gp37"/>
</dbReference>
<sequence>MRLLALRHAIITNIKEALPELSAVDAHPGRFNLDELRRIATKLPAVRVAIMAVSKAAPVQTGERQLTVKLAAFVMTSDRRKLPKDESALAIVEALLALVPGHHWGMGKLSGASTPKAENLFSGKVDKQGVAMWAISWEQVITVGDDIWQGGVLPSRLYVCNDPNHFGDRDHYLEVSDDGSDTTASC</sequence>
<reference evidence="1 2" key="1">
    <citation type="submission" date="2016-05" db="EMBL/GenBank/DDBJ databases">
        <title>Genomic Taxonomy of the Vibrionaceae.</title>
        <authorList>
            <person name="Gomez-Gil B."/>
            <person name="Enciso-Ibarra J."/>
        </authorList>
    </citation>
    <scope>NUCLEOTIDE SEQUENCE [LARGE SCALE GENOMIC DNA]</scope>
    <source>
        <strain evidence="1 2">CAIM 1920</strain>
    </source>
</reference>
<gene>
    <name evidence="1" type="ORF">A8L45_08195</name>
</gene>
<dbReference type="RefSeq" id="WP_068901075.1">
    <property type="nucleotide sequence ID" value="NZ_JBHUIF010000013.1"/>
</dbReference>
<dbReference type="Pfam" id="PF08873">
    <property type="entry name" value="Phage_Mu_Gp37"/>
    <property type="match status" value="1"/>
</dbReference>
<dbReference type="OrthoDB" id="6262411at2"/>
<keyword evidence="2" id="KW-1185">Reference proteome</keyword>